<name>E1RE17_METP4</name>
<dbReference type="Gene3D" id="3.40.50.360">
    <property type="match status" value="1"/>
</dbReference>
<evidence type="ECO:0000313" key="2">
    <source>
        <dbReference type="EMBL" id="ADN34908.1"/>
    </source>
</evidence>
<dbReference type="PROSITE" id="PS00198">
    <property type="entry name" value="4FE4S_FER_1"/>
    <property type="match status" value="1"/>
</dbReference>
<feature type="domain" description="4Fe-4S ferredoxin-type" evidence="1">
    <location>
        <begin position="220"/>
        <end position="241"/>
    </location>
</feature>
<dbReference type="RefSeq" id="WP_013328087.1">
    <property type="nucleotide sequence ID" value="NC_014507.1"/>
</dbReference>
<evidence type="ECO:0000259" key="1">
    <source>
        <dbReference type="PROSITE" id="PS51379"/>
    </source>
</evidence>
<dbReference type="Gene3D" id="3.30.70.20">
    <property type="match status" value="1"/>
</dbReference>
<keyword evidence="3" id="KW-1185">Reference proteome</keyword>
<dbReference type="NCBIfam" id="NF038196">
    <property type="entry name" value="ferrodoxin_EFR1"/>
    <property type="match status" value="1"/>
</dbReference>
<sequence>MRTKIYYFTGTGNSLAVVRRIGESLGDCEFIPIASIKETEGNIEPGVEHVGIVCPVYDMGVPLIVKEFAGRIDLNGAEYCFAVVTMGGMGASALHVLDKTLRENCGKGLDSGFAIRMPANFPPLFKPPQGEKKDKILREADAKLDEIVGKIREGKREYPALTPLSSLFKILTYGKFIKGVRSCDSEFFVKDNCISCHACSDVCPTGNIEFAGGWPKWSHNCEMCFACLHFCPVEAIQWGKRTEGRGRYRHPDIRILDMKAQKGENGRLNNELIHDTK</sequence>
<dbReference type="OrthoDB" id="2837at2157"/>
<dbReference type="EMBL" id="CP002117">
    <property type="protein sequence ID" value="ADN34908.1"/>
    <property type="molecule type" value="Genomic_DNA"/>
</dbReference>
<dbReference type="Pfam" id="PF00037">
    <property type="entry name" value="Fer4"/>
    <property type="match status" value="1"/>
</dbReference>
<dbReference type="HOGENOM" id="CLU_068049_0_0_2"/>
<dbReference type="GO" id="GO:0016491">
    <property type="term" value="F:oxidoreductase activity"/>
    <property type="evidence" value="ECO:0007669"/>
    <property type="project" value="UniProtKB-ARBA"/>
</dbReference>
<dbReference type="KEGG" id="mpi:Mpet_0129"/>
<accession>E1RE17</accession>
<dbReference type="InterPro" id="IPR017896">
    <property type="entry name" value="4Fe4S_Fe-S-bd"/>
</dbReference>
<dbReference type="InterPro" id="IPR047964">
    <property type="entry name" value="EFR1-like"/>
</dbReference>
<dbReference type="Proteomes" id="UP000006565">
    <property type="component" value="Chromosome"/>
</dbReference>
<dbReference type="PROSITE" id="PS51379">
    <property type="entry name" value="4FE4S_FER_2"/>
    <property type="match status" value="2"/>
</dbReference>
<evidence type="ECO:0000313" key="3">
    <source>
        <dbReference type="Proteomes" id="UP000006565"/>
    </source>
</evidence>
<dbReference type="InterPro" id="IPR029039">
    <property type="entry name" value="Flavoprotein-like_sf"/>
</dbReference>
<protein>
    <submittedName>
        <fullName evidence="2">4Fe-4S ferredoxin iron-sulfur binding domain protein</fullName>
    </submittedName>
</protein>
<feature type="domain" description="4Fe-4S ferredoxin-type" evidence="1">
    <location>
        <begin position="184"/>
        <end position="213"/>
    </location>
</feature>
<dbReference type="GeneID" id="9742569"/>
<dbReference type="InterPro" id="IPR017900">
    <property type="entry name" value="4Fe4S_Fe_S_CS"/>
</dbReference>
<dbReference type="SUPFAM" id="SSF52218">
    <property type="entry name" value="Flavoproteins"/>
    <property type="match status" value="1"/>
</dbReference>
<proteinExistence type="predicted"/>
<gene>
    <name evidence="2" type="ordered locus">Mpet_0129</name>
</gene>
<reference evidence="2 3" key="1">
    <citation type="journal article" date="2010" name="Stand. Genomic Sci.">
        <title>Complete genome sequence of Methanoplanus petrolearius type strain (SEBR 4847).</title>
        <authorList>
            <person name="Brambilla E."/>
            <person name="Djao O.D."/>
            <person name="Daligault H."/>
            <person name="Lapidus A."/>
            <person name="Lucas S."/>
            <person name="Hammon N."/>
            <person name="Nolan M."/>
            <person name="Tice H."/>
            <person name="Cheng J.F."/>
            <person name="Han C."/>
            <person name="Tapia R."/>
            <person name="Goodwin L."/>
            <person name="Pitluck S."/>
            <person name="Liolios K."/>
            <person name="Ivanova N."/>
            <person name="Mavromatis K."/>
            <person name="Mikhailova N."/>
            <person name="Pati A."/>
            <person name="Chen A."/>
            <person name="Palaniappan K."/>
            <person name="Land M."/>
            <person name="Hauser L."/>
            <person name="Chang Y.J."/>
            <person name="Jeffries C.D."/>
            <person name="Rohde M."/>
            <person name="Spring S."/>
            <person name="Sikorski J."/>
            <person name="Goker M."/>
            <person name="Woyke T."/>
            <person name="Bristow J."/>
            <person name="Eisen J.A."/>
            <person name="Markowitz V."/>
            <person name="Hugenholtz P."/>
            <person name="Kyrpides N.C."/>
            <person name="Klenk H.P."/>
        </authorList>
    </citation>
    <scope>NUCLEOTIDE SEQUENCE [LARGE SCALE GENOMIC DNA]</scope>
    <source>
        <strain evidence="3">DSM 11571 / OCM 486 / SEBR 4847</strain>
    </source>
</reference>
<organism evidence="2 3">
    <name type="scientific">Methanolacinia petrolearia (strain DSM 11571 / OCM 486 / SEBR 4847)</name>
    <name type="common">Methanoplanus petrolearius</name>
    <dbReference type="NCBI Taxonomy" id="679926"/>
    <lineage>
        <taxon>Archaea</taxon>
        <taxon>Methanobacteriati</taxon>
        <taxon>Methanobacteriota</taxon>
        <taxon>Stenosarchaea group</taxon>
        <taxon>Methanomicrobia</taxon>
        <taxon>Methanomicrobiales</taxon>
        <taxon>Methanomicrobiaceae</taxon>
        <taxon>Methanolacinia</taxon>
    </lineage>
</organism>
<dbReference type="AlphaFoldDB" id="E1RE17"/>
<dbReference type="eggNOG" id="arCOG02449">
    <property type="taxonomic scope" value="Archaea"/>
</dbReference>
<dbReference type="SUPFAM" id="SSF54862">
    <property type="entry name" value="4Fe-4S ferredoxins"/>
    <property type="match status" value="1"/>
</dbReference>